<keyword evidence="2 8" id="KW-0547">Nucleotide-binding</keyword>
<keyword evidence="4 8" id="KW-0067">ATP-binding</keyword>
<keyword evidence="1 8" id="KW-0678">Repressor</keyword>
<name>A0A4Y6UJY2_9PROT</name>
<evidence type="ECO:0000256" key="2">
    <source>
        <dbReference type="ARBA" id="ARBA00022741"/>
    </source>
</evidence>
<comment type="function">
    <text evidence="8">Negatively regulates transcription of bacterial ribonucleotide reductase nrd genes and operons by binding to NrdR-boxes.</text>
</comment>
<dbReference type="InterPro" id="IPR055173">
    <property type="entry name" value="NrdR-like_N"/>
</dbReference>
<feature type="zinc finger region" evidence="8">
    <location>
        <begin position="3"/>
        <end position="34"/>
    </location>
</feature>
<keyword evidence="3 8" id="KW-0863">Zinc-finger</keyword>
<dbReference type="HAMAP" id="MF_00440">
    <property type="entry name" value="NrdR"/>
    <property type="match status" value="1"/>
</dbReference>
<keyword evidence="8" id="KW-0862">Zinc</keyword>
<evidence type="ECO:0000256" key="5">
    <source>
        <dbReference type="ARBA" id="ARBA00023015"/>
    </source>
</evidence>
<dbReference type="EMBL" id="CP038141">
    <property type="protein sequence ID" value="QDH17903.1"/>
    <property type="molecule type" value="Genomic_DNA"/>
</dbReference>
<evidence type="ECO:0000313" key="11">
    <source>
        <dbReference type="Proteomes" id="UP000316313"/>
    </source>
</evidence>
<evidence type="ECO:0000256" key="1">
    <source>
        <dbReference type="ARBA" id="ARBA00022491"/>
    </source>
</evidence>
<evidence type="ECO:0000259" key="9">
    <source>
        <dbReference type="PROSITE" id="PS51161"/>
    </source>
</evidence>
<keyword evidence="6 8" id="KW-0238">DNA-binding</keyword>
<accession>A0A4Y6UJY2</accession>
<dbReference type="KEGG" id="ssam:E3D00_10215"/>
<evidence type="ECO:0000256" key="6">
    <source>
        <dbReference type="ARBA" id="ARBA00023125"/>
    </source>
</evidence>
<dbReference type="InterPro" id="IPR003796">
    <property type="entry name" value="RNR_NrdR-like"/>
</dbReference>
<evidence type="ECO:0000313" key="10">
    <source>
        <dbReference type="EMBL" id="QDH17903.1"/>
    </source>
</evidence>
<dbReference type="PANTHER" id="PTHR30455">
    <property type="entry name" value="TRANSCRIPTIONAL REPRESSOR NRDR"/>
    <property type="match status" value="1"/>
</dbReference>
<keyword evidence="7 8" id="KW-0804">Transcription</keyword>
<dbReference type="Proteomes" id="UP000316313">
    <property type="component" value="Chromosome"/>
</dbReference>
<dbReference type="GO" id="GO:0003677">
    <property type="term" value="F:DNA binding"/>
    <property type="evidence" value="ECO:0007669"/>
    <property type="project" value="UniProtKB-KW"/>
</dbReference>
<dbReference type="RefSeq" id="WP_141462286.1">
    <property type="nucleotide sequence ID" value="NZ_CP038141.1"/>
</dbReference>
<protein>
    <recommendedName>
        <fullName evidence="8">Transcriptional repressor NrdR</fullName>
    </recommendedName>
</protein>
<dbReference type="AlphaFoldDB" id="A0A4Y6UJY2"/>
<gene>
    <name evidence="8 10" type="primary">nrdR</name>
    <name evidence="10" type="ORF">E3D00_10215</name>
</gene>
<dbReference type="Pfam" id="PF03477">
    <property type="entry name" value="ATP-cone"/>
    <property type="match status" value="1"/>
</dbReference>
<evidence type="ECO:0000256" key="3">
    <source>
        <dbReference type="ARBA" id="ARBA00022771"/>
    </source>
</evidence>
<sequence>MRCPFCGHEETQVKDSRASEDGSVIRRRRACSSCTQRFTTVERVQLREFSVVKADGRRVAFDRDKLARSIRVALRKRPVEEEHQERLVNQLVRQLEISGEQEVSSHRIGELAMDALREVDGVAYVRFASVYRDFREVEAFSKILADMNTPP</sequence>
<dbReference type="OrthoDB" id="9807461at2"/>
<dbReference type="GO" id="GO:0045892">
    <property type="term" value="P:negative regulation of DNA-templated transcription"/>
    <property type="evidence" value="ECO:0007669"/>
    <property type="project" value="UniProtKB-UniRule"/>
</dbReference>
<keyword evidence="5 8" id="KW-0805">Transcription regulation</keyword>
<comment type="similarity">
    <text evidence="8">Belongs to the NrdR family.</text>
</comment>
<dbReference type="InterPro" id="IPR005144">
    <property type="entry name" value="ATP-cone_dom"/>
</dbReference>
<dbReference type="PROSITE" id="PS51161">
    <property type="entry name" value="ATP_CONE"/>
    <property type="match status" value="1"/>
</dbReference>
<proteinExistence type="inferred from homology"/>
<keyword evidence="8" id="KW-0479">Metal-binding</keyword>
<evidence type="ECO:0000256" key="4">
    <source>
        <dbReference type="ARBA" id="ARBA00022840"/>
    </source>
</evidence>
<comment type="cofactor">
    <cofactor evidence="8">
        <name>Zn(2+)</name>
        <dbReference type="ChEBI" id="CHEBI:29105"/>
    </cofactor>
    <text evidence="8">Binds 1 zinc ion.</text>
</comment>
<dbReference type="NCBIfam" id="TIGR00244">
    <property type="entry name" value="transcriptional regulator NrdR"/>
    <property type="match status" value="1"/>
</dbReference>
<dbReference type="Pfam" id="PF22811">
    <property type="entry name" value="Zn_ribbon_NrdR"/>
    <property type="match status" value="1"/>
</dbReference>
<feature type="domain" description="ATP-cone" evidence="9">
    <location>
        <begin position="49"/>
        <end position="139"/>
    </location>
</feature>
<keyword evidence="11" id="KW-1185">Reference proteome</keyword>
<dbReference type="GO" id="GO:0005524">
    <property type="term" value="F:ATP binding"/>
    <property type="evidence" value="ECO:0007669"/>
    <property type="project" value="UniProtKB-UniRule"/>
</dbReference>
<dbReference type="PANTHER" id="PTHR30455:SF2">
    <property type="entry name" value="TRANSCRIPTIONAL REPRESSOR NRDR"/>
    <property type="match status" value="1"/>
</dbReference>
<dbReference type="GO" id="GO:0008270">
    <property type="term" value="F:zinc ion binding"/>
    <property type="evidence" value="ECO:0007669"/>
    <property type="project" value="UniProtKB-UniRule"/>
</dbReference>
<reference evidence="10 11" key="1">
    <citation type="submission" date="2019-03" db="EMBL/GenBank/DDBJ databases">
        <title>The complete genome sequence of Swingsia samuiensis NBRC107927(T).</title>
        <authorList>
            <person name="Chua K.-O."/>
            <person name="Chan K.-G."/>
            <person name="See-Too W.-S."/>
        </authorList>
    </citation>
    <scope>NUCLEOTIDE SEQUENCE [LARGE SCALE GENOMIC DNA]</scope>
    <source>
        <strain evidence="10 11">AH83</strain>
    </source>
</reference>
<evidence type="ECO:0000256" key="7">
    <source>
        <dbReference type="ARBA" id="ARBA00023163"/>
    </source>
</evidence>
<organism evidence="10 11">
    <name type="scientific">Swingsia samuiensis</name>
    <dbReference type="NCBI Taxonomy" id="1293412"/>
    <lineage>
        <taxon>Bacteria</taxon>
        <taxon>Pseudomonadati</taxon>
        <taxon>Pseudomonadota</taxon>
        <taxon>Alphaproteobacteria</taxon>
        <taxon>Acetobacterales</taxon>
        <taxon>Acetobacteraceae</taxon>
        <taxon>Swingsia</taxon>
    </lineage>
</organism>
<evidence type="ECO:0000256" key="8">
    <source>
        <dbReference type="HAMAP-Rule" id="MF_00440"/>
    </source>
</evidence>